<dbReference type="Proteomes" id="UP001166674">
    <property type="component" value="Unassembled WGS sequence"/>
</dbReference>
<dbReference type="AlphaFoldDB" id="A0AA41T628"/>
<dbReference type="PANTHER" id="PTHR23138">
    <property type="entry name" value="RAN BINDING PROTEIN"/>
    <property type="match status" value="1"/>
</dbReference>
<dbReference type="GO" id="GO:0005643">
    <property type="term" value="C:nuclear pore"/>
    <property type="evidence" value="ECO:0007669"/>
    <property type="project" value="TreeGrafter"/>
</dbReference>
<organism evidence="2 3">
    <name type="scientific">Sciurus carolinensis</name>
    <name type="common">Eastern gray squirrel</name>
    <dbReference type="NCBI Taxonomy" id="30640"/>
    <lineage>
        <taxon>Eukaryota</taxon>
        <taxon>Metazoa</taxon>
        <taxon>Chordata</taxon>
        <taxon>Craniata</taxon>
        <taxon>Vertebrata</taxon>
        <taxon>Euteleostomi</taxon>
        <taxon>Mammalia</taxon>
        <taxon>Eutheria</taxon>
        <taxon>Euarchontoglires</taxon>
        <taxon>Glires</taxon>
        <taxon>Rodentia</taxon>
        <taxon>Sciuromorpha</taxon>
        <taxon>Sciuridae</taxon>
        <taxon>Sciurinae</taxon>
        <taxon>Sciurini</taxon>
        <taxon>Sciurus</taxon>
    </lineage>
</organism>
<dbReference type="FunFam" id="2.30.29.30:FF:000018">
    <property type="entry name" value="E3 SUMO-protein ligase RanBP2"/>
    <property type="match status" value="1"/>
</dbReference>
<keyword evidence="2" id="KW-0436">Ligase</keyword>
<feature type="non-terminal residue" evidence="2">
    <location>
        <position position="187"/>
    </location>
</feature>
<dbReference type="Pfam" id="PF00638">
    <property type="entry name" value="Ran_BP1"/>
    <property type="match status" value="1"/>
</dbReference>
<gene>
    <name evidence="2" type="ORF">SUZIE_181875</name>
</gene>
<comment type="caution">
    <text evidence="2">The sequence shown here is derived from an EMBL/GenBank/DDBJ whole genome shotgun (WGS) entry which is preliminary data.</text>
</comment>
<dbReference type="PANTHER" id="PTHR23138:SF87">
    <property type="entry name" value="E3 SUMO-PROTEIN LIGASE RANBP2"/>
    <property type="match status" value="1"/>
</dbReference>
<sequence length="187" mass="22136">VKSGEKDEEILFKDRAKLYRWDRDVSQWKEQGVGDTKILWHTMKNYYWILMRRGQMFKVCANHVITKTMRLKPLNILNNAVVMTASDYANGKAKVEQLAVRFKTKEMTESFKKKIEECQQNLLKLHREVSMAAELSKETNPVVFFDVCVDGEHLNYFQMLFFALLRTSEHCALERRTLVLRTLFFTE</sequence>
<reference evidence="2" key="1">
    <citation type="submission" date="2020-03" db="EMBL/GenBank/DDBJ databases">
        <title>Studies in the Genomics of Life Span.</title>
        <authorList>
            <person name="Glass D."/>
        </authorList>
    </citation>
    <scope>NUCLEOTIDE SEQUENCE</scope>
    <source>
        <strain evidence="2">SUZIE</strain>
        <tissue evidence="2">Muscle</tissue>
    </source>
</reference>
<feature type="domain" description="RanBD1" evidence="1">
    <location>
        <begin position="1"/>
        <end position="124"/>
    </location>
</feature>
<dbReference type="SMART" id="SM00160">
    <property type="entry name" value="RanBD"/>
    <property type="match status" value="1"/>
</dbReference>
<dbReference type="InterPro" id="IPR011993">
    <property type="entry name" value="PH-like_dom_sf"/>
</dbReference>
<dbReference type="GO" id="GO:0005737">
    <property type="term" value="C:cytoplasm"/>
    <property type="evidence" value="ECO:0007669"/>
    <property type="project" value="TreeGrafter"/>
</dbReference>
<evidence type="ECO:0000259" key="1">
    <source>
        <dbReference type="PROSITE" id="PS50196"/>
    </source>
</evidence>
<keyword evidence="3" id="KW-1185">Reference proteome</keyword>
<dbReference type="InterPro" id="IPR000156">
    <property type="entry name" value="Ran_bind_dom"/>
</dbReference>
<protein>
    <submittedName>
        <fullName evidence="2">E3 SUMO-protein ligase RanBP2</fullName>
    </submittedName>
</protein>
<evidence type="ECO:0000313" key="3">
    <source>
        <dbReference type="Proteomes" id="UP001166674"/>
    </source>
</evidence>
<evidence type="ECO:0000313" key="2">
    <source>
        <dbReference type="EMBL" id="MBZ3885225.1"/>
    </source>
</evidence>
<dbReference type="GO" id="GO:0016874">
    <property type="term" value="F:ligase activity"/>
    <property type="evidence" value="ECO:0007669"/>
    <property type="project" value="UniProtKB-KW"/>
</dbReference>
<dbReference type="EMBL" id="JAATJV010398989">
    <property type="protein sequence ID" value="MBZ3885225.1"/>
    <property type="molecule type" value="Genomic_DNA"/>
</dbReference>
<dbReference type="GO" id="GO:0005096">
    <property type="term" value="F:GTPase activator activity"/>
    <property type="evidence" value="ECO:0007669"/>
    <property type="project" value="TreeGrafter"/>
</dbReference>
<dbReference type="GO" id="GO:0006607">
    <property type="term" value="P:NLS-bearing protein import into nucleus"/>
    <property type="evidence" value="ECO:0007669"/>
    <property type="project" value="TreeGrafter"/>
</dbReference>
<dbReference type="Gene3D" id="2.30.29.30">
    <property type="entry name" value="Pleckstrin-homology domain (PH domain)/Phosphotyrosine-binding domain (PTB)"/>
    <property type="match status" value="1"/>
</dbReference>
<accession>A0AA41T628</accession>
<proteinExistence type="predicted"/>
<dbReference type="PROSITE" id="PS50196">
    <property type="entry name" value="RANBD1"/>
    <property type="match status" value="1"/>
</dbReference>
<dbReference type="SUPFAM" id="SSF50729">
    <property type="entry name" value="PH domain-like"/>
    <property type="match status" value="1"/>
</dbReference>
<dbReference type="InterPro" id="IPR045255">
    <property type="entry name" value="RanBP1-like"/>
</dbReference>
<name>A0AA41T628_SCICA</name>